<gene>
    <name evidence="10" type="primary">trpD</name>
    <name evidence="14" type="ORF">RASY3_15705</name>
</gene>
<feature type="binding site" evidence="10">
    <location>
        <position position="326"/>
    </location>
    <ligand>
        <name>5-phospho-alpha-D-ribose 1-diphosphate</name>
        <dbReference type="ChEBI" id="CHEBI:58017"/>
    </ligand>
</feature>
<evidence type="ECO:0000256" key="3">
    <source>
        <dbReference type="ARBA" id="ARBA00022676"/>
    </source>
</evidence>
<dbReference type="PATRIC" id="fig|1341156.4.peg.2740"/>
<comment type="caution">
    <text evidence="14">The sequence shown here is derived from an EMBL/GenBank/DDBJ whole genome shotgun (WGS) entry which is preliminary data.</text>
</comment>
<keyword evidence="10" id="KW-0479">Metal-binding</keyword>
<keyword evidence="15" id="KW-1185">Reference proteome</keyword>
<dbReference type="SUPFAM" id="SSF47648">
    <property type="entry name" value="Nucleoside phosphorylase/phosphoribosyltransferase N-terminal domain"/>
    <property type="match status" value="1"/>
</dbReference>
<feature type="binding site" evidence="10">
    <location>
        <begin position="289"/>
        <end position="290"/>
    </location>
    <ligand>
        <name>5-phospho-alpha-D-ribose 1-diphosphate</name>
        <dbReference type="ChEBI" id="CHEBI:58017"/>
    </ligand>
</feature>
<evidence type="ECO:0000256" key="7">
    <source>
        <dbReference type="ARBA" id="ARBA00023141"/>
    </source>
</evidence>
<evidence type="ECO:0000259" key="13">
    <source>
        <dbReference type="Pfam" id="PF02885"/>
    </source>
</evidence>
<evidence type="ECO:0000256" key="4">
    <source>
        <dbReference type="ARBA" id="ARBA00022679"/>
    </source>
</evidence>
<dbReference type="InterPro" id="IPR000312">
    <property type="entry name" value="Glycosyl_Trfase_fam3"/>
</dbReference>
<dbReference type="HAMAP" id="MF_00211">
    <property type="entry name" value="TrpD"/>
    <property type="match status" value="1"/>
</dbReference>
<comment type="pathway">
    <text evidence="1 10">Amino-acid biosynthesis; L-tryptophan biosynthesis; L-tryptophan from chorismate: step 2/5.</text>
</comment>
<proteinExistence type="inferred from homology"/>
<dbReference type="PRINTS" id="PR00096">
    <property type="entry name" value="GATASE"/>
</dbReference>
<dbReference type="Gene3D" id="3.40.50.880">
    <property type="match status" value="1"/>
</dbReference>
<evidence type="ECO:0000256" key="6">
    <source>
        <dbReference type="ARBA" id="ARBA00022962"/>
    </source>
</evidence>
<dbReference type="PANTHER" id="PTHR43285:SF2">
    <property type="entry name" value="ANTHRANILATE PHOSPHORIBOSYLTRANSFERASE"/>
    <property type="match status" value="1"/>
</dbReference>
<evidence type="ECO:0000256" key="9">
    <source>
        <dbReference type="ARBA" id="ARBA00061188"/>
    </source>
</evidence>
<feature type="binding site" evidence="10">
    <location>
        <position position="317"/>
    </location>
    <ligand>
        <name>anthranilate</name>
        <dbReference type="ChEBI" id="CHEBI:16567"/>
        <label>1</label>
    </ligand>
</feature>
<comment type="function">
    <text evidence="10">Catalyzes the transfer of the phosphoribosyl group of 5-phosphorylribose-1-pyrophosphate (PRPP) to anthranilate to yield N-(5'-phosphoribosyl)-anthranilate (PRA).</text>
</comment>
<evidence type="ECO:0000256" key="8">
    <source>
        <dbReference type="ARBA" id="ARBA00052328"/>
    </source>
</evidence>
<dbReference type="Gene3D" id="1.20.970.10">
    <property type="entry name" value="Transferase, Pyrimidine Nucleoside Phosphorylase, Chain C"/>
    <property type="match status" value="1"/>
</dbReference>
<feature type="binding site" evidence="10">
    <location>
        <position position="298"/>
    </location>
    <ligand>
        <name>Mg(2+)</name>
        <dbReference type="ChEBI" id="CHEBI:18420"/>
        <label>1</label>
    </ligand>
</feature>
<feature type="binding site" evidence="10">
    <location>
        <position position="286"/>
    </location>
    <ligand>
        <name>anthranilate</name>
        <dbReference type="ChEBI" id="CHEBI:16567"/>
        <label>1</label>
    </ligand>
</feature>
<dbReference type="InterPro" id="IPR006221">
    <property type="entry name" value="TrpG/PapA_dom"/>
</dbReference>
<comment type="caution">
    <text evidence="10">Lacks conserved residue(s) required for the propagation of feature annotation.</text>
</comment>
<dbReference type="SUPFAM" id="SSF52418">
    <property type="entry name" value="Nucleoside phosphorylase/phosphoribosyltransferase catalytic domain"/>
    <property type="match status" value="1"/>
</dbReference>
<dbReference type="InterPro" id="IPR029062">
    <property type="entry name" value="Class_I_gatase-like"/>
</dbReference>
<keyword evidence="5 10" id="KW-0822">Tryptophan biosynthesis</keyword>
<dbReference type="NCBIfam" id="TIGR00566">
    <property type="entry name" value="trpG_papA"/>
    <property type="match status" value="1"/>
</dbReference>
<evidence type="ECO:0000256" key="1">
    <source>
        <dbReference type="ARBA" id="ARBA00004907"/>
    </source>
</evidence>
<dbReference type="GO" id="GO:0004048">
    <property type="term" value="F:anthranilate phosphoribosyltransferase activity"/>
    <property type="evidence" value="ECO:0007669"/>
    <property type="project" value="UniProtKB-UniRule"/>
</dbReference>
<dbReference type="FunFam" id="3.40.50.880:FF:000003">
    <property type="entry name" value="Anthranilate synthase component II"/>
    <property type="match status" value="1"/>
</dbReference>
<dbReference type="PANTHER" id="PTHR43285">
    <property type="entry name" value="ANTHRANILATE PHOSPHORIBOSYLTRANSFERASE"/>
    <property type="match status" value="1"/>
</dbReference>
<dbReference type="Proteomes" id="UP000021369">
    <property type="component" value="Unassembled WGS sequence"/>
</dbReference>
<dbReference type="EC" id="2.4.2.18" evidence="10"/>
<comment type="subunit">
    <text evidence="10">Homodimer.</text>
</comment>
<name>A0A011UX32_RUMAL</name>
<dbReference type="NCBIfam" id="TIGR01245">
    <property type="entry name" value="trpD"/>
    <property type="match status" value="1"/>
</dbReference>
<dbReference type="InterPro" id="IPR017926">
    <property type="entry name" value="GATASE"/>
</dbReference>
<dbReference type="InterPro" id="IPR035902">
    <property type="entry name" value="Nuc_phospho_transferase"/>
</dbReference>
<dbReference type="Pfam" id="PF00591">
    <property type="entry name" value="Glycos_transf_3"/>
    <property type="match status" value="1"/>
</dbReference>
<dbReference type="OrthoDB" id="9806430at2"/>
<comment type="catalytic activity">
    <reaction evidence="8 10">
        <text>N-(5-phospho-beta-D-ribosyl)anthranilate + diphosphate = 5-phospho-alpha-D-ribose 1-diphosphate + anthranilate</text>
        <dbReference type="Rhea" id="RHEA:11768"/>
        <dbReference type="ChEBI" id="CHEBI:16567"/>
        <dbReference type="ChEBI" id="CHEBI:18277"/>
        <dbReference type="ChEBI" id="CHEBI:33019"/>
        <dbReference type="ChEBI" id="CHEBI:58017"/>
        <dbReference type="EC" id="2.4.2.18"/>
    </reaction>
</comment>
<dbReference type="PRINTS" id="PR00099">
    <property type="entry name" value="CPSGATASE"/>
</dbReference>
<dbReference type="GO" id="GO:0000287">
    <property type="term" value="F:magnesium ion binding"/>
    <property type="evidence" value="ECO:0007669"/>
    <property type="project" value="UniProtKB-UniRule"/>
</dbReference>
<dbReference type="Pfam" id="PF00117">
    <property type="entry name" value="GATase"/>
    <property type="match status" value="1"/>
</dbReference>
<keyword evidence="2 10" id="KW-0028">Amino-acid biosynthesis</keyword>
<dbReference type="EMBL" id="JEOB01000004">
    <property type="protein sequence ID" value="EXM37772.1"/>
    <property type="molecule type" value="Genomic_DNA"/>
</dbReference>
<keyword evidence="7 10" id="KW-0057">Aromatic amino acid biosynthesis</keyword>
<accession>A0A011UX32</accession>
<comment type="similarity">
    <text evidence="9">In the C-terminal section; belongs to the anthranilate phosphoribosyltransferase family.</text>
</comment>
<dbReference type="PRINTS" id="PR00097">
    <property type="entry name" value="ANTSNTHASEII"/>
</dbReference>
<evidence type="ECO:0000313" key="14">
    <source>
        <dbReference type="EMBL" id="EXM37772.1"/>
    </source>
</evidence>
<dbReference type="Pfam" id="PF02885">
    <property type="entry name" value="Glycos_trans_3N"/>
    <property type="match status" value="1"/>
</dbReference>
<sequence length="544" mass="58543">MILLIDNYDSFTYNLYQAIGVLNPDIKVVRNDEITIEEIEKLDPQALVVSPGPCYPKDAGISVEAIRHFSGKLPIFGVCLGHQSIAEAFGGHIIHAAEQMHGKQTSIDIDNDQPIFKGLKNKVDAARYHSLIVEKETLPDCLEVIGTDDRGQIMALKHREHPTYGVQFHPESILTEYGSAIIANFLRIAGIEVTGPQVNVLPDSERTELKSYISKVVDGQHLTREEARDAIDIIMGDRATNAQTAALLTAMRMNVETIDEITGCAQGMRDKMAKVPHNSEVLEIVGTGGDLAQSFNISTTSSFVVSACGQAVAKHGNRSVSSRSGAADVLEALGVKIASTPEKAAACIDEVGVCFLFAQSYHKAMRFVGPVRAQSGIRTVFNILGPLANPANAEYNVIGVYEERLIDIVANVLKNLGVKHSLVVYGSDGLDEISISAPTYFAEIDNGQINRFTLTPEDVGLTTAKKKDIVGGDALENASITLGILKGEIQGAKRDIVLFNSGAALYACGKANNIEAGVRMAREAIDSGAALAQLNKLIEFTNRG</sequence>
<keyword evidence="10" id="KW-0460">Magnesium</keyword>
<evidence type="ECO:0000313" key="15">
    <source>
        <dbReference type="Proteomes" id="UP000021369"/>
    </source>
</evidence>
<dbReference type="FunFam" id="3.40.1030.10:FF:000002">
    <property type="entry name" value="Anthranilate phosphoribosyltransferase"/>
    <property type="match status" value="1"/>
</dbReference>
<dbReference type="Gene3D" id="3.40.1030.10">
    <property type="entry name" value="Nucleoside phosphorylase/phosphoribosyltransferase catalytic domain"/>
    <property type="match status" value="1"/>
</dbReference>
<evidence type="ECO:0000256" key="5">
    <source>
        <dbReference type="ARBA" id="ARBA00022822"/>
    </source>
</evidence>
<dbReference type="NCBIfam" id="NF011201">
    <property type="entry name" value="PRK14607.1"/>
    <property type="match status" value="1"/>
</dbReference>
<feature type="domain" description="Glycosyl transferase family 3 N-terminal" evidence="13">
    <location>
        <begin position="210"/>
        <end position="271"/>
    </location>
</feature>
<dbReference type="CDD" id="cd01743">
    <property type="entry name" value="GATase1_Anthranilate_Synthase"/>
    <property type="match status" value="1"/>
</dbReference>
<dbReference type="InterPro" id="IPR036320">
    <property type="entry name" value="Glycosyl_Trfase_fam3_N_dom_sf"/>
</dbReference>
<dbReference type="AlphaFoldDB" id="A0A011UX32"/>
<reference evidence="14 15" key="1">
    <citation type="submission" date="2013-06" db="EMBL/GenBank/DDBJ databases">
        <title>Rumen cellulosomics: divergent fiber-degrading strategies revealed by comparative genome-wide analysis of six Ruminococcal strains.</title>
        <authorList>
            <person name="Dassa B."/>
            <person name="Borovok I."/>
            <person name="Lamed R."/>
            <person name="Flint H."/>
            <person name="Yeoman C.J."/>
            <person name="White B."/>
            <person name="Bayer E.A."/>
        </authorList>
    </citation>
    <scope>NUCLEOTIDE SEQUENCE [LARGE SCALE GENOMIC DNA]</scope>
    <source>
        <strain evidence="14 15">SY3</strain>
    </source>
</reference>
<feature type="binding site" evidence="10">
    <location>
        <begin position="314"/>
        <end position="322"/>
    </location>
    <ligand>
        <name>5-phospho-alpha-D-ribose 1-diphosphate</name>
        <dbReference type="ChEBI" id="CHEBI:58017"/>
    </ligand>
</feature>
<keyword evidence="3 10" id="KW-0328">Glycosyltransferase</keyword>
<feature type="binding site" evidence="10">
    <location>
        <position position="431"/>
    </location>
    <ligand>
        <name>Mg(2+)</name>
        <dbReference type="ChEBI" id="CHEBI:18420"/>
        <label>2</label>
    </ligand>
</feature>
<evidence type="ECO:0000259" key="12">
    <source>
        <dbReference type="Pfam" id="PF00591"/>
    </source>
</evidence>
<feature type="binding site" evidence="10">
    <location>
        <begin position="296"/>
        <end position="299"/>
    </location>
    <ligand>
        <name>5-phospho-alpha-D-ribose 1-diphosphate</name>
        <dbReference type="ChEBI" id="CHEBI:58017"/>
    </ligand>
</feature>
<dbReference type="GO" id="GO:0005829">
    <property type="term" value="C:cytosol"/>
    <property type="evidence" value="ECO:0007669"/>
    <property type="project" value="TreeGrafter"/>
</dbReference>
<comment type="cofactor">
    <cofactor evidence="10">
        <name>Mg(2+)</name>
        <dbReference type="ChEBI" id="CHEBI:18420"/>
    </cofactor>
    <text evidence="10">Binds 2 magnesium ions per monomer.</text>
</comment>
<feature type="domain" description="Glycosyl transferase family 3" evidence="12">
    <location>
        <begin position="280"/>
        <end position="531"/>
    </location>
</feature>
<dbReference type="PROSITE" id="PS51273">
    <property type="entry name" value="GATASE_TYPE_1"/>
    <property type="match status" value="1"/>
</dbReference>
<feature type="binding site" evidence="10">
    <location>
        <position position="432"/>
    </location>
    <ligand>
        <name>Mg(2+)</name>
        <dbReference type="ChEBI" id="CHEBI:18420"/>
        <label>2</label>
    </ligand>
</feature>
<protein>
    <recommendedName>
        <fullName evidence="10">Anthranilate phosphoribosyltransferase</fullName>
        <ecNumber evidence="10">2.4.2.18</ecNumber>
    </recommendedName>
</protein>
<dbReference type="GO" id="GO:0000162">
    <property type="term" value="P:L-tryptophan biosynthetic process"/>
    <property type="evidence" value="ECO:0007669"/>
    <property type="project" value="UniProtKB-UniRule"/>
</dbReference>
<keyword evidence="6" id="KW-0315">Glutamine amidotransferase</keyword>
<feature type="binding site" evidence="10">
    <location>
        <position position="432"/>
    </location>
    <ligand>
        <name>Mg(2+)</name>
        <dbReference type="ChEBI" id="CHEBI:18420"/>
        <label>1</label>
    </ligand>
</feature>
<evidence type="ECO:0000256" key="10">
    <source>
        <dbReference type="HAMAP-Rule" id="MF_00211"/>
    </source>
</evidence>
<keyword evidence="4 10" id="KW-0808">Transferase</keyword>
<feature type="domain" description="Glutamine amidotransferase" evidence="11">
    <location>
        <begin position="3"/>
        <end position="187"/>
    </location>
</feature>
<dbReference type="SUPFAM" id="SSF52317">
    <property type="entry name" value="Class I glutamine amidotransferase-like"/>
    <property type="match status" value="1"/>
</dbReference>
<dbReference type="RefSeq" id="WP_024856751.1">
    <property type="nucleotide sequence ID" value="NZ_JEOB01000004.1"/>
</dbReference>
<dbReference type="UniPathway" id="UPA00035">
    <property type="reaction ID" value="UER00041"/>
</dbReference>
<evidence type="ECO:0000259" key="11">
    <source>
        <dbReference type="Pfam" id="PF00117"/>
    </source>
</evidence>
<organism evidence="14 15">
    <name type="scientific">Ruminococcus albus SY3</name>
    <dbReference type="NCBI Taxonomy" id="1341156"/>
    <lineage>
        <taxon>Bacteria</taxon>
        <taxon>Bacillati</taxon>
        <taxon>Bacillota</taxon>
        <taxon>Clostridia</taxon>
        <taxon>Eubacteriales</taxon>
        <taxon>Oscillospiraceae</taxon>
        <taxon>Ruminococcus</taxon>
    </lineage>
</organism>
<feature type="binding site" evidence="10">
    <location>
        <position position="294"/>
    </location>
    <ligand>
        <name>5-phospho-alpha-D-ribose 1-diphosphate</name>
        <dbReference type="ChEBI" id="CHEBI:58017"/>
    </ligand>
</feature>
<feature type="binding site" evidence="10">
    <location>
        <position position="372"/>
    </location>
    <ligand>
        <name>anthranilate</name>
        <dbReference type="ChEBI" id="CHEBI:16567"/>
        <label>2</label>
    </ligand>
</feature>
<feature type="binding site" evidence="10">
    <location>
        <position position="286"/>
    </location>
    <ligand>
        <name>5-phospho-alpha-D-ribose 1-diphosphate</name>
        <dbReference type="ChEBI" id="CHEBI:58017"/>
    </ligand>
</feature>
<dbReference type="InterPro" id="IPR005940">
    <property type="entry name" value="Anthranilate_Pribosyl_Tfrase"/>
</dbReference>
<comment type="similarity">
    <text evidence="10">Belongs to the anthranilate phosphoribosyltransferase family.</text>
</comment>
<dbReference type="InterPro" id="IPR017459">
    <property type="entry name" value="Glycosyl_Trfase_fam3_N_dom"/>
</dbReference>
<evidence type="ECO:0000256" key="2">
    <source>
        <dbReference type="ARBA" id="ARBA00022605"/>
    </source>
</evidence>